<organism evidence="4 5">
    <name type="scientific">Asticcacaulis aquaticus</name>
    <dbReference type="NCBI Taxonomy" id="2984212"/>
    <lineage>
        <taxon>Bacteria</taxon>
        <taxon>Pseudomonadati</taxon>
        <taxon>Pseudomonadota</taxon>
        <taxon>Alphaproteobacteria</taxon>
        <taxon>Caulobacterales</taxon>
        <taxon>Caulobacteraceae</taxon>
        <taxon>Asticcacaulis</taxon>
    </lineage>
</organism>
<proteinExistence type="predicted"/>
<comment type="caution">
    <text evidence="4">The sequence shown here is derived from an EMBL/GenBank/DDBJ whole genome shotgun (WGS) entry which is preliminary data.</text>
</comment>
<feature type="transmembrane region" description="Helical" evidence="2">
    <location>
        <begin position="34"/>
        <end position="54"/>
    </location>
</feature>
<feature type="compositionally biased region" description="Basic and acidic residues" evidence="1">
    <location>
        <begin position="14"/>
        <end position="24"/>
    </location>
</feature>
<evidence type="ECO:0000256" key="1">
    <source>
        <dbReference type="SAM" id="MobiDB-lite"/>
    </source>
</evidence>
<keyword evidence="2" id="KW-1133">Transmembrane helix</keyword>
<dbReference type="EMBL" id="JAQQKX010000011">
    <property type="protein sequence ID" value="MDC7684275.1"/>
    <property type="molecule type" value="Genomic_DNA"/>
</dbReference>
<protein>
    <submittedName>
        <fullName evidence="4">SPOR domain-containing protein</fullName>
    </submittedName>
</protein>
<reference evidence="4 5" key="1">
    <citation type="submission" date="2023-01" db="EMBL/GenBank/DDBJ databases">
        <title>Novel species of the genus Asticcacaulis isolated from rivers.</title>
        <authorList>
            <person name="Lu H."/>
        </authorList>
    </citation>
    <scope>NUCLEOTIDE SEQUENCE [LARGE SCALE GENOMIC DNA]</scope>
    <source>
        <strain evidence="4 5">BYS171W</strain>
    </source>
</reference>
<accession>A0ABT5HWQ3</accession>
<keyword evidence="5" id="KW-1185">Reference proteome</keyword>
<gene>
    <name evidence="4" type="ORF">PQU92_13375</name>
</gene>
<dbReference type="InterPro" id="IPR036680">
    <property type="entry name" value="SPOR-like_sf"/>
</dbReference>
<sequence length="258" mass="26947">MVEDNERGTYSPPTEDHLSYETRRPAPSRDQTPITLIASGIVLVVLLLAVVLFYNSGLNSRKVGDVGEPLAGYKDGAIEEAKPLSEDDLIDSAADTSATAPKFANDTEAPQLRDASSAVAPVKPADAAENILPPASKTAPPVFKAEDKPAPVSDAKPAAPPVKPVETPKPVEKPVAVSGGSASVQIGAFSSQAIADREYAQAASTYGMFVGGTSKTVQKVEVNGSTFYRTSFSGFASKEKAKQFCDALKAAGKSCFVK</sequence>
<evidence type="ECO:0000259" key="3">
    <source>
        <dbReference type="PROSITE" id="PS51724"/>
    </source>
</evidence>
<name>A0ABT5HWQ3_9CAUL</name>
<dbReference type="SUPFAM" id="SSF110997">
    <property type="entry name" value="Sporulation related repeat"/>
    <property type="match status" value="1"/>
</dbReference>
<dbReference type="InterPro" id="IPR007730">
    <property type="entry name" value="SPOR-like_dom"/>
</dbReference>
<feature type="region of interest" description="Disordered" evidence="1">
    <location>
        <begin position="98"/>
        <end position="176"/>
    </location>
</feature>
<dbReference type="Gene3D" id="3.30.70.1070">
    <property type="entry name" value="Sporulation related repeat"/>
    <property type="match status" value="1"/>
</dbReference>
<dbReference type="Pfam" id="PF05036">
    <property type="entry name" value="SPOR"/>
    <property type="match status" value="1"/>
</dbReference>
<dbReference type="Proteomes" id="UP001214854">
    <property type="component" value="Unassembled WGS sequence"/>
</dbReference>
<evidence type="ECO:0000313" key="4">
    <source>
        <dbReference type="EMBL" id="MDC7684275.1"/>
    </source>
</evidence>
<dbReference type="RefSeq" id="WP_272748740.1">
    <property type="nucleotide sequence ID" value="NZ_JAQQKX010000011.1"/>
</dbReference>
<dbReference type="PROSITE" id="PS51724">
    <property type="entry name" value="SPOR"/>
    <property type="match status" value="1"/>
</dbReference>
<keyword evidence="2" id="KW-0812">Transmembrane</keyword>
<feature type="domain" description="SPOR" evidence="3">
    <location>
        <begin position="176"/>
        <end position="258"/>
    </location>
</feature>
<evidence type="ECO:0000256" key="2">
    <source>
        <dbReference type="SAM" id="Phobius"/>
    </source>
</evidence>
<keyword evidence="2" id="KW-0472">Membrane</keyword>
<evidence type="ECO:0000313" key="5">
    <source>
        <dbReference type="Proteomes" id="UP001214854"/>
    </source>
</evidence>
<feature type="region of interest" description="Disordered" evidence="1">
    <location>
        <begin position="1"/>
        <end position="31"/>
    </location>
</feature>